<protein>
    <recommendedName>
        <fullName evidence="6">RanBP2-type domain-containing protein</fullName>
    </recommendedName>
</protein>
<accession>A0A182VVJ6</accession>
<feature type="region of interest" description="Disordered" evidence="5">
    <location>
        <begin position="463"/>
        <end position="549"/>
    </location>
</feature>
<feature type="compositionally biased region" description="Basic and acidic residues" evidence="5">
    <location>
        <begin position="138"/>
        <end position="149"/>
    </location>
</feature>
<dbReference type="SMART" id="SM00547">
    <property type="entry name" value="ZnF_RBZ"/>
    <property type="match status" value="2"/>
</dbReference>
<evidence type="ECO:0000256" key="1">
    <source>
        <dbReference type="ARBA" id="ARBA00022723"/>
    </source>
</evidence>
<feature type="compositionally biased region" description="Polar residues" evidence="5">
    <location>
        <begin position="529"/>
        <end position="538"/>
    </location>
</feature>
<dbReference type="Gene3D" id="4.10.1060.10">
    <property type="entry name" value="Zinc finger, RanBP2-type"/>
    <property type="match status" value="2"/>
</dbReference>
<keyword evidence="8" id="KW-1185">Reference proteome</keyword>
<dbReference type="EnsemblMetazoa" id="AMIN002091-RA">
    <property type="protein sequence ID" value="AMIN002091-PA"/>
    <property type="gene ID" value="AMIN002091"/>
</dbReference>
<feature type="region of interest" description="Disordered" evidence="5">
    <location>
        <begin position="1"/>
        <end position="54"/>
    </location>
</feature>
<dbReference type="InterPro" id="IPR001876">
    <property type="entry name" value="Znf_RanBP2"/>
</dbReference>
<proteinExistence type="predicted"/>
<feature type="region of interest" description="Disordered" evidence="5">
    <location>
        <begin position="293"/>
        <end position="313"/>
    </location>
</feature>
<evidence type="ECO:0000256" key="3">
    <source>
        <dbReference type="ARBA" id="ARBA00022833"/>
    </source>
</evidence>
<dbReference type="InterPro" id="IPR036443">
    <property type="entry name" value="Znf_RanBP2_sf"/>
</dbReference>
<evidence type="ECO:0000259" key="6">
    <source>
        <dbReference type="PROSITE" id="PS50199"/>
    </source>
</evidence>
<dbReference type="VEuPathDB" id="VectorBase:AMIN002091"/>
<keyword evidence="2 4" id="KW-0863">Zinc-finger</keyword>
<dbReference type="SUPFAM" id="SSF90209">
    <property type="entry name" value="Ran binding protein zinc finger-like"/>
    <property type="match status" value="2"/>
</dbReference>
<evidence type="ECO:0000313" key="8">
    <source>
        <dbReference type="Proteomes" id="UP000075920"/>
    </source>
</evidence>
<feature type="compositionally biased region" description="Polar residues" evidence="5">
    <location>
        <begin position="39"/>
        <end position="52"/>
    </location>
</feature>
<feature type="compositionally biased region" description="Basic and acidic residues" evidence="5">
    <location>
        <begin position="478"/>
        <end position="500"/>
    </location>
</feature>
<dbReference type="GO" id="GO:0008270">
    <property type="term" value="F:zinc ion binding"/>
    <property type="evidence" value="ECO:0007669"/>
    <property type="project" value="UniProtKB-KW"/>
</dbReference>
<reference evidence="7" key="2">
    <citation type="submission" date="2020-05" db="UniProtKB">
        <authorList>
            <consortium name="EnsemblMetazoa"/>
        </authorList>
    </citation>
    <scope>IDENTIFICATION</scope>
    <source>
        <strain evidence="7">MINIMUS1</strain>
    </source>
</reference>
<dbReference type="STRING" id="112268.A0A182VVJ6"/>
<name>A0A182VVJ6_9DIPT</name>
<feature type="compositionally biased region" description="Polar residues" evidence="5">
    <location>
        <begin position="730"/>
        <end position="740"/>
    </location>
</feature>
<feature type="domain" description="RanBP2-type" evidence="6">
    <location>
        <begin position="676"/>
        <end position="705"/>
    </location>
</feature>
<feature type="compositionally biased region" description="Polar residues" evidence="5">
    <location>
        <begin position="463"/>
        <end position="477"/>
    </location>
</feature>
<keyword evidence="1" id="KW-0479">Metal-binding</keyword>
<evidence type="ECO:0000313" key="7">
    <source>
        <dbReference type="EnsemblMetazoa" id="AMIN002091-PA"/>
    </source>
</evidence>
<feature type="compositionally biased region" description="Polar residues" evidence="5">
    <location>
        <begin position="126"/>
        <end position="136"/>
    </location>
</feature>
<feature type="domain" description="RanBP2-type" evidence="6">
    <location>
        <begin position="608"/>
        <end position="637"/>
    </location>
</feature>
<dbReference type="AlphaFoldDB" id="A0A182VVJ6"/>
<evidence type="ECO:0000256" key="2">
    <source>
        <dbReference type="ARBA" id="ARBA00022771"/>
    </source>
</evidence>
<keyword evidence="3" id="KW-0862">Zinc</keyword>
<reference evidence="8" key="1">
    <citation type="submission" date="2013-03" db="EMBL/GenBank/DDBJ databases">
        <title>The Genome Sequence of Anopheles minimus MINIMUS1.</title>
        <authorList>
            <consortium name="The Broad Institute Genomics Platform"/>
            <person name="Neafsey D.E."/>
            <person name="Walton C."/>
            <person name="Walker B."/>
            <person name="Young S.K."/>
            <person name="Zeng Q."/>
            <person name="Gargeya S."/>
            <person name="Fitzgerald M."/>
            <person name="Haas B."/>
            <person name="Abouelleil A."/>
            <person name="Allen A.W."/>
            <person name="Alvarado L."/>
            <person name="Arachchi H.M."/>
            <person name="Berlin A.M."/>
            <person name="Chapman S.B."/>
            <person name="Gainer-Dewar J."/>
            <person name="Goldberg J."/>
            <person name="Griggs A."/>
            <person name="Gujja S."/>
            <person name="Hansen M."/>
            <person name="Howarth C."/>
            <person name="Imamovic A."/>
            <person name="Ireland A."/>
            <person name="Larimer J."/>
            <person name="McCowan C."/>
            <person name="Murphy C."/>
            <person name="Pearson M."/>
            <person name="Poon T.W."/>
            <person name="Priest M."/>
            <person name="Roberts A."/>
            <person name="Saif S."/>
            <person name="Shea T."/>
            <person name="Sisk P."/>
            <person name="Sykes S."/>
            <person name="Wortman J."/>
            <person name="Nusbaum C."/>
            <person name="Birren B."/>
        </authorList>
    </citation>
    <scope>NUCLEOTIDE SEQUENCE [LARGE SCALE GENOMIC DNA]</scope>
    <source>
        <strain evidence="8">MINIMUS1</strain>
    </source>
</reference>
<feature type="compositionally biased region" description="Low complexity" evidence="5">
    <location>
        <begin position="1"/>
        <end position="13"/>
    </location>
</feature>
<feature type="region of interest" description="Disordered" evidence="5">
    <location>
        <begin position="770"/>
        <end position="795"/>
    </location>
</feature>
<feature type="compositionally biased region" description="Basic and acidic residues" evidence="5">
    <location>
        <begin position="183"/>
        <end position="211"/>
    </location>
</feature>
<feature type="compositionally biased region" description="Low complexity" evidence="5">
    <location>
        <begin position="774"/>
        <end position="793"/>
    </location>
</feature>
<dbReference type="PROSITE" id="PS50199">
    <property type="entry name" value="ZF_RANBP2_2"/>
    <property type="match status" value="2"/>
</dbReference>
<feature type="region of interest" description="Disordered" evidence="5">
    <location>
        <begin position="730"/>
        <end position="750"/>
    </location>
</feature>
<organism evidence="7 8">
    <name type="scientific">Anopheles minimus</name>
    <dbReference type="NCBI Taxonomy" id="112268"/>
    <lineage>
        <taxon>Eukaryota</taxon>
        <taxon>Metazoa</taxon>
        <taxon>Ecdysozoa</taxon>
        <taxon>Arthropoda</taxon>
        <taxon>Hexapoda</taxon>
        <taxon>Insecta</taxon>
        <taxon>Pterygota</taxon>
        <taxon>Neoptera</taxon>
        <taxon>Endopterygota</taxon>
        <taxon>Diptera</taxon>
        <taxon>Nematocera</taxon>
        <taxon>Culicoidea</taxon>
        <taxon>Culicidae</taxon>
        <taxon>Anophelinae</taxon>
        <taxon>Anopheles</taxon>
    </lineage>
</organism>
<sequence length="870" mass="95227">MSSSGQPSYQSDSSECDDDDEQHQSNQFEASHEEDDANSSRNQNETSSNDAEQSFVGKICNNVAGVLSKLIRNAKEKWSSPGWQRSDEHDRSTVPPTKRRRLHEIVDDSVSPPDRSHVRLARPSRTDQSSQTNQPFELTERIYSRDDRTPVNVPSVFERASAARGGRDESSVFLPPSATHHSIQPDEREEQHDEAAAVGLKEETQQKRRESSGISEQQAKAREDIFEPFDPFKYLAKIDNASVDPKRRVTTFLGNRCYRKRQEQLRRGIVGRHFFASHQKPTKNLYTSYRTRHQESGTLNDEPISPERGGSPFYNGLTRYGGASAANTLGIEYIGSRNRSSHYSSALIRDIPSARGKKRKLDGKPPVMSASSKRILEILDEFDKAKKEGKVMPTHEEVRQELHEMIHRTDLPPGSLRIPQMLPILRQQVLGVILCEKTKDVPYPPIAPLMTWPLQVYQNTENNQQRETAASAENRTATTEERPNLETVEEREVVLEETVRPEIVQQHTMAPPPPSPLPETEAVRADASFASSVVQEPEQTPEKTADADCSTTGGNAFDFVEPVLLADSEQGAVVDDASVPAFMFDKPHVIDQLDIPMYCSFQQLIAESTNTWVCDVCMVRNDPLRYSCVACENVNKSKASEPKANANKNNETVSVSPFCNLSNVEDAFKALVDRQKATTWVCDACMAPNSVDLDRCLCCEKAKPSASTASSNSANVTPAAMPTVSIATSASDTGTAQTPQPFAIGSYAAPSGGGLQTQRNSIFLHQQPNVPLMTSDSSSPTTGSSAAGSSSTGGIFGARTTVTGTNLMASFGGGSIVASRFGTAPTQANVNNINTSFGNVSRENNDATANPFRAFGQPPANFGTTVCSTA</sequence>
<dbReference type="PROSITE" id="PS01358">
    <property type="entry name" value="ZF_RANBP2_1"/>
    <property type="match status" value="2"/>
</dbReference>
<evidence type="ECO:0000256" key="4">
    <source>
        <dbReference type="PROSITE-ProRule" id="PRU00322"/>
    </source>
</evidence>
<dbReference type="Proteomes" id="UP000075920">
    <property type="component" value="Unassembled WGS sequence"/>
</dbReference>
<evidence type="ECO:0000256" key="5">
    <source>
        <dbReference type="SAM" id="MobiDB-lite"/>
    </source>
</evidence>
<feature type="region of interest" description="Disordered" evidence="5">
    <location>
        <begin position="75"/>
        <end position="220"/>
    </location>
</feature>